<dbReference type="AlphaFoldDB" id="A0AAV6URR3"/>
<feature type="compositionally biased region" description="Basic and acidic residues" evidence="1">
    <location>
        <begin position="38"/>
        <end position="51"/>
    </location>
</feature>
<accession>A0AAV6URR3</accession>
<feature type="region of interest" description="Disordered" evidence="1">
    <location>
        <begin position="1"/>
        <end position="80"/>
    </location>
</feature>
<organism evidence="2 3">
    <name type="scientific">Oedothorax gibbosus</name>
    <dbReference type="NCBI Taxonomy" id="931172"/>
    <lineage>
        <taxon>Eukaryota</taxon>
        <taxon>Metazoa</taxon>
        <taxon>Ecdysozoa</taxon>
        <taxon>Arthropoda</taxon>
        <taxon>Chelicerata</taxon>
        <taxon>Arachnida</taxon>
        <taxon>Araneae</taxon>
        <taxon>Araneomorphae</taxon>
        <taxon>Entelegynae</taxon>
        <taxon>Araneoidea</taxon>
        <taxon>Linyphiidae</taxon>
        <taxon>Erigoninae</taxon>
        <taxon>Oedothorax</taxon>
    </lineage>
</organism>
<dbReference type="Proteomes" id="UP000827092">
    <property type="component" value="Unassembled WGS sequence"/>
</dbReference>
<name>A0AAV6URR3_9ARAC</name>
<reference evidence="2 3" key="1">
    <citation type="journal article" date="2022" name="Nat. Ecol. Evol.">
        <title>A masculinizing supergene underlies an exaggerated male reproductive morph in a spider.</title>
        <authorList>
            <person name="Hendrickx F."/>
            <person name="De Corte Z."/>
            <person name="Sonet G."/>
            <person name="Van Belleghem S.M."/>
            <person name="Kostlbacher S."/>
            <person name="Vangestel C."/>
        </authorList>
    </citation>
    <scope>NUCLEOTIDE SEQUENCE [LARGE SCALE GENOMIC DNA]</scope>
    <source>
        <strain evidence="2">W744_W776</strain>
    </source>
</reference>
<evidence type="ECO:0000313" key="2">
    <source>
        <dbReference type="EMBL" id="KAG8186403.1"/>
    </source>
</evidence>
<dbReference type="EMBL" id="JAFNEN010000302">
    <property type="protein sequence ID" value="KAG8186403.1"/>
    <property type="molecule type" value="Genomic_DNA"/>
</dbReference>
<comment type="caution">
    <text evidence="2">The sequence shown here is derived from an EMBL/GenBank/DDBJ whole genome shotgun (WGS) entry which is preliminary data.</text>
</comment>
<proteinExistence type="predicted"/>
<sequence>MNGWGGEAKETTNPEKSAAGVGEEKRKKHPSSWDDGGEGSRKAKKMMEGRKSSKMRGRTHTETTRVAVGGRTKGRQQEKK</sequence>
<evidence type="ECO:0000256" key="1">
    <source>
        <dbReference type="SAM" id="MobiDB-lite"/>
    </source>
</evidence>
<gene>
    <name evidence="2" type="ORF">JTE90_023134</name>
</gene>
<protein>
    <submittedName>
        <fullName evidence="2">Uncharacterized protein</fullName>
    </submittedName>
</protein>
<keyword evidence="3" id="KW-1185">Reference proteome</keyword>
<evidence type="ECO:0000313" key="3">
    <source>
        <dbReference type="Proteomes" id="UP000827092"/>
    </source>
</evidence>